<evidence type="ECO:0000259" key="9">
    <source>
        <dbReference type="PROSITE" id="PS51387"/>
    </source>
</evidence>
<evidence type="ECO:0000256" key="5">
    <source>
        <dbReference type="ARBA" id="ARBA00022630"/>
    </source>
</evidence>
<gene>
    <name evidence="10" type="ORF">OLEA9_A019390</name>
</gene>
<evidence type="ECO:0000256" key="4">
    <source>
        <dbReference type="ARBA" id="ARBA00022589"/>
    </source>
</evidence>
<evidence type="ECO:0000256" key="6">
    <source>
        <dbReference type="ARBA" id="ARBA00022729"/>
    </source>
</evidence>
<dbReference type="Pfam" id="PF08031">
    <property type="entry name" value="BBE"/>
    <property type="match status" value="1"/>
</dbReference>
<dbReference type="EMBL" id="CACTIH010009050">
    <property type="protein sequence ID" value="CAA3021161.1"/>
    <property type="molecule type" value="Genomic_DNA"/>
</dbReference>
<keyword evidence="6" id="KW-0732">Signal</keyword>
<dbReference type="Gene3D" id="3.30.43.10">
    <property type="entry name" value="Uridine Diphospho-n-acetylenolpyruvylglucosamine Reductase, domain 2"/>
    <property type="match status" value="1"/>
</dbReference>
<dbReference type="InterPro" id="IPR016169">
    <property type="entry name" value="FAD-bd_PCMH_sub2"/>
</dbReference>
<dbReference type="Gramene" id="OE9A019390T1">
    <property type="protein sequence ID" value="OE9A019390C1"/>
    <property type="gene ID" value="OE9A019390"/>
</dbReference>
<keyword evidence="7" id="KW-0274">FAD</keyword>
<dbReference type="PANTHER" id="PTHR32448">
    <property type="entry name" value="OS08G0158400 PROTEIN"/>
    <property type="match status" value="1"/>
</dbReference>
<keyword evidence="4" id="KW-0017">Alkaloid metabolism</keyword>
<dbReference type="Gene3D" id="3.30.465.10">
    <property type="match status" value="1"/>
</dbReference>
<sequence length="498" mass="56575">MSLRSDNNASISNIIYTPNNPSYLSILNFSIKNLRFPSDTTPKPLVIVTPTLESQIRSVVYCARENGLQIRVRSGGHDDEGLSYTSEVPFVILDLINLRQISVDVENKTAWVQAGSTIGELYYRIAENSQTLGFPAGVCPTVGVGGHFSGGGYGPLLRKYGLAADNIIDARMADVNGRILDRNSMGEDLFWAIRGGGGASFGVILAWKIQLVDVPEKVTVFSINRTLDQNATNIVHRWQYVAHKFDKDLLVMIHIQRVNSSQDGERTIQATFNSLFLGGVDTLLPLMQRSFPELGLQREDCTEMSWIESVLYWAGFPIESRDVLLNRTQPNVRYFKAKSDYVQIPISKNGLEGIWKLFFEDEAEEAEMFLSPYGGRMHEISESAIPFPHRAGNLYEILHNVFWDEEEVEASQNYINWIRKLYSYMTPYVSRFPRAAYLNYRDLDIGVNDKGNTSYAKASIWGIKYFKNNFNRLVQVKTEVDPSNFFWNEQSIPLLYSW</sequence>
<name>A0A8S0UTF1_OLEEU</name>
<dbReference type="InterPro" id="IPR006094">
    <property type="entry name" value="Oxid_FAD_bind_N"/>
</dbReference>
<organism evidence="10 11">
    <name type="scientific">Olea europaea subsp. europaea</name>
    <dbReference type="NCBI Taxonomy" id="158383"/>
    <lineage>
        <taxon>Eukaryota</taxon>
        <taxon>Viridiplantae</taxon>
        <taxon>Streptophyta</taxon>
        <taxon>Embryophyta</taxon>
        <taxon>Tracheophyta</taxon>
        <taxon>Spermatophyta</taxon>
        <taxon>Magnoliopsida</taxon>
        <taxon>eudicotyledons</taxon>
        <taxon>Gunneridae</taxon>
        <taxon>Pentapetalae</taxon>
        <taxon>asterids</taxon>
        <taxon>lamiids</taxon>
        <taxon>Lamiales</taxon>
        <taxon>Oleaceae</taxon>
        <taxon>Oleeae</taxon>
        <taxon>Olea</taxon>
    </lineage>
</organism>
<dbReference type="GO" id="GO:0071949">
    <property type="term" value="F:FAD binding"/>
    <property type="evidence" value="ECO:0007669"/>
    <property type="project" value="InterPro"/>
</dbReference>
<protein>
    <submittedName>
        <fullName evidence="10">Cannabidiolic acid synthase-like</fullName>
    </submittedName>
</protein>
<comment type="caution">
    <text evidence="10">The sequence shown here is derived from an EMBL/GenBank/DDBJ whole genome shotgun (WGS) entry which is preliminary data.</text>
</comment>
<dbReference type="SUPFAM" id="SSF56176">
    <property type="entry name" value="FAD-binding/transporter-associated domain-like"/>
    <property type="match status" value="1"/>
</dbReference>
<comment type="pathway">
    <text evidence="2">Alkaloid biosynthesis.</text>
</comment>
<dbReference type="GO" id="GO:0016491">
    <property type="term" value="F:oxidoreductase activity"/>
    <property type="evidence" value="ECO:0007669"/>
    <property type="project" value="InterPro"/>
</dbReference>
<dbReference type="InterPro" id="IPR036318">
    <property type="entry name" value="FAD-bd_PCMH-like_sf"/>
</dbReference>
<dbReference type="Proteomes" id="UP000594638">
    <property type="component" value="Unassembled WGS sequence"/>
</dbReference>
<evidence type="ECO:0000256" key="1">
    <source>
        <dbReference type="ARBA" id="ARBA00001974"/>
    </source>
</evidence>
<keyword evidence="11" id="KW-1185">Reference proteome</keyword>
<dbReference type="Gene3D" id="3.40.462.20">
    <property type="match status" value="1"/>
</dbReference>
<keyword evidence="5" id="KW-0285">Flavoprotein</keyword>
<dbReference type="AlphaFoldDB" id="A0A8S0UTF1"/>
<proteinExistence type="inferred from homology"/>
<dbReference type="InterPro" id="IPR012951">
    <property type="entry name" value="BBE"/>
</dbReference>
<comment type="similarity">
    <text evidence="3">Belongs to the oxygen-dependent FAD-linked oxidoreductase family.</text>
</comment>
<dbReference type="PROSITE" id="PS51387">
    <property type="entry name" value="FAD_PCMH"/>
    <property type="match status" value="1"/>
</dbReference>
<evidence type="ECO:0000313" key="11">
    <source>
        <dbReference type="Proteomes" id="UP000594638"/>
    </source>
</evidence>
<dbReference type="Pfam" id="PF01565">
    <property type="entry name" value="FAD_binding_4"/>
    <property type="match status" value="1"/>
</dbReference>
<evidence type="ECO:0000256" key="3">
    <source>
        <dbReference type="ARBA" id="ARBA00005466"/>
    </source>
</evidence>
<accession>A0A8S0UTF1</accession>
<dbReference type="InterPro" id="IPR016167">
    <property type="entry name" value="FAD-bd_PCMH_sub1"/>
</dbReference>
<comment type="cofactor">
    <cofactor evidence="1">
        <name>FAD</name>
        <dbReference type="ChEBI" id="CHEBI:57692"/>
    </cofactor>
</comment>
<evidence type="ECO:0000256" key="2">
    <source>
        <dbReference type="ARBA" id="ARBA00004913"/>
    </source>
</evidence>
<keyword evidence="8" id="KW-0325">Glycoprotein</keyword>
<reference evidence="10 11" key="1">
    <citation type="submission" date="2019-12" db="EMBL/GenBank/DDBJ databases">
        <authorList>
            <person name="Alioto T."/>
            <person name="Alioto T."/>
            <person name="Gomez Garrido J."/>
        </authorList>
    </citation>
    <scope>NUCLEOTIDE SEQUENCE [LARGE SCALE GENOMIC DNA]</scope>
</reference>
<evidence type="ECO:0000256" key="7">
    <source>
        <dbReference type="ARBA" id="ARBA00022827"/>
    </source>
</evidence>
<evidence type="ECO:0000313" key="10">
    <source>
        <dbReference type="EMBL" id="CAA3021161.1"/>
    </source>
</evidence>
<evidence type="ECO:0000256" key="8">
    <source>
        <dbReference type="ARBA" id="ARBA00023180"/>
    </source>
</evidence>
<feature type="domain" description="FAD-binding PCMH-type" evidence="9">
    <location>
        <begin position="40"/>
        <end position="214"/>
    </location>
</feature>
<dbReference type="OrthoDB" id="407275at2759"/>
<dbReference type="InterPro" id="IPR016166">
    <property type="entry name" value="FAD-bd_PCMH"/>
</dbReference>